<evidence type="ECO:0000256" key="8">
    <source>
        <dbReference type="SAM" id="Phobius"/>
    </source>
</evidence>
<dbReference type="OrthoDB" id="148377at2"/>
<reference evidence="9 10" key="1">
    <citation type="journal article" date="2015" name="Int. J. Syst. Evol. Microbiol.">
        <title>Sporolactobacillus shoreae sp. nov. and Sporolactobacillus spathodeae sp. nov., two spore-forming lactic acid bacteria isolated from tree barks in Thailand.</title>
        <authorList>
            <person name="Thamacharoensuk T."/>
            <person name="Kitahara M."/>
            <person name="Ohkuma M."/>
            <person name="Thongchul N."/>
            <person name="Tanasupawat S."/>
        </authorList>
    </citation>
    <scope>NUCLEOTIDE SEQUENCE [LARGE SCALE GENOMIC DNA]</scope>
    <source>
        <strain evidence="9 10">BK92</strain>
    </source>
</reference>
<protein>
    <submittedName>
        <fullName evidence="9">AEC family transporter</fullName>
    </submittedName>
</protein>
<evidence type="ECO:0000256" key="3">
    <source>
        <dbReference type="ARBA" id="ARBA00022448"/>
    </source>
</evidence>
<feature type="transmembrane region" description="Helical" evidence="8">
    <location>
        <begin position="120"/>
        <end position="142"/>
    </location>
</feature>
<gene>
    <name evidence="9" type="ORF">E4665_08260</name>
</gene>
<dbReference type="InterPro" id="IPR038770">
    <property type="entry name" value="Na+/solute_symporter_sf"/>
</dbReference>
<keyword evidence="4" id="KW-1003">Cell membrane</keyword>
<feature type="transmembrane region" description="Helical" evidence="8">
    <location>
        <begin position="58"/>
        <end position="80"/>
    </location>
</feature>
<dbReference type="Proteomes" id="UP000298347">
    <property type="component" value="Unassembled WGS sequence"/>
</dbReference>
<feature type="transmembrane region" description="Helical" evidence="8">
    <location>
        <begin position="162"/>
        <end position="179"/>
    </location>
</feature>
<dbReference type="GO" id="GO:0005886">
    <property type="term" value="C:plasma membrane"/>
    <property type="evidence" value="ECO:0007669"/>
    <property type="project" value="UniProtKB-SubCell"/>
</dbReference>
<feature type="transmembrane region" description="Helical" evidence="8">
    <location>
        <begin position="6"/>
        <end position="25"/>
    </location>
</feature>
<dbReference type="InterPro" id="IPR004776">
    <property type="entry name" value="Mem_transp_PIN-like"/>
</dbReference>
<dbReference type="Gene3D" id="1.20.1530.20">
    <property type="match status" value="2"/>
</dbReference>
<dbReference type="PANTHER" id="PTHR36838:SF1">
    <property type="entry name" value="SLR1864 PROTEIN"/>
    <property type="match status" value="1"/>
</dbReference>
<evidence type="ECO:0000256" key="6">
    <source>
        <dbReference type="ARBA" id="ARBA00022989"/>
    </source>
</evidence>
<feature type="transmembrane region" description="Helical" evidence="8">
    <location>
        <begin position="191"/>
        <end position="209"/>
    </location>
</feature>
<evidence type="ECO:0000256" key="7">
    <source>
        <dbReference type="ARBA" id="ARBA00023136"/>
    </source>
</evidence>
<keyword evidence="10" id="KW-1185">Reference proteome</keyword>
<dbReference type="PANTHER" id="PTHR36838">
    <property type="entry name" value="AUXIN EFFLUX CARRIER FAMILY PROTEIN"/>
    <property type="match status" value="1"/>
</dbReference>
<feature type="transmembrane region" description="Helical" evidence="8">
    <location>
        <begin position="32"/>
        <end position="52"/>
    </location>
</feature>
<keyword evidence="5 8" id="KW-0812">Transmembrane</keyword>
<organism evidence="9 10">
    <name type="scientific">Sporolactobacillus shoreae</name>
    <dbReference type="NCBI Taxonomy" id="1465501"/>
    <lineage>
        <taxon>Bacteria</taxon>
        <taxon>Bacillati</taxon>
        <taxon>Bacillota</taxon>
        <taxon>Bacilli</taxon>
        <taxon>Bacillales</taxon>
        <taxon>Sporolactobacillaceae</taxon>
        <taxon>Sporolactobacillus</taxon>
    </lineage>
</organism>
<comment type="similarity">
    <text evidence="2">Belongs to the auxin efflux carrier (TC 2.A.69) family.</text>
</comment>
<evidence type="ECO:0000256" key="4">
    <source>
        <dbReference type="ARBA" id="ARBA00022475"/>
    </source>
</evidence>
<feature type="transmembrane region" description="Helical" evidence="8">
    <location>
        <begin position="248"/>
        <end position="266"/>
    </location>
</feature>
<evidence type="ECO:0000313" key="10">
    <source>
        <dbReference type="Proteomes" id="UP000298347"/>
    </source>
</evidence>
<dbReference type="GO" id="GO:0055085">
    <property type="term" value="P:transmembrane transport"/>
    <property type="evidence" value="ECO:0007669"/>
    <property type="project" value="InterPro"/>
</dbReference>
<keyword evidence="3" id="KW-0813">Transport</keyword>
<keyword evidence="6 8" id="KW-1133">Transmembrane helix</keyword>
<feature type="transmembrane region" description="Helical" evidence="8">
    <location>
        <begin position="92"/>
        <end position="114"/>
    </location>
</feature>
<feature type="transmembrane region" description="Helical" evidence="8">
    <location>
        <begin position="221"/>
        <end position="242"/>
    </location>
</feature>
<dbReference type="AlphaFoldDB" id="A0A4Z0GQZ3"/>
<comment type="caution">
    <text evidence="9">The sequence shown here is derived from an EMBL/GenBank/DDBJ whole genome shotgun (WGS) entry which is preliminary data.</text>
</comment>
<sequence>MLIFAEVILPVFLIFVCGFVLQRVFMLDLKPISTLAVYLLLPFLVFDTFYTVPLNMNFFYIVVTSVLIMAVLIVFGVFLCKLLKYDKGEANAFLLSTIFPNSGNYGIPIVMFAFGKQGVAYAMPLMICHAILMGIIGIYIAANGRGGAKVSLQTVLKQPMNYVIIPAILMQQFQIRIPGNFLESIEMIGNTAVPIIMIILGMQLANVAIRKMNWKKISLVSLVRLILSPVIAFIICLLFPVSPLLRNVIIVMAAMPSAANTTLYAIQFNARPQFVSSCTLITTLASVVTLTVLLNLI</sequence>
<evidence type="ECO:0000256" key="1">
    <source>
        <dbReference type="ARBA" id="ARBA00004651"/>
    </source>
</evidence>
<evidence type="ECO:0000256" key="5">
    <source>
        <dbReference type="ARBA" id="ARBA00022692"/>
    </source>
</evidence>
<evidence type="ECO:0000313" key="9">
    <source>
        <dbReference type="EMBL" id="TGA98503.1"/>
    </source>
</evidence>
<comment type="subcellular location">
    <subcellularLocation>
        <location evidence="1">Cell membrane</location>
        <topology evidence="1">Multi-pass membrane protein</topology>
    </subcellularLocation>
</comment>
<evidence type="ECO:0000256" key="2">
    <source>
        <dbReference type="ARBA" id="ARBA00010145"/>
    </source>
</evidence>
<feature type="transmembrane region" description="Helical" evidence="8">
    <location>
        <begin position="278"/>
        <end position="296"/>
    </location>
</feature>
<dbReference type="Pfam" id="PF03547">
    <property type="entry name" value="Mem_trans"/>
    <property type="match status" value="2"/>
</dbReference>
<name>A0A4Z0GQZ3_9BACL</name>
<proteinExistence type="inferred from homology"/>
<keyword evidence="7 8" id="KW-0472">Membrane</keyword>
<dbReference type="EMBL" id="SRJD01000007">
    <property type="protein sequence ID" value="TGA98503.1"/>
    <property type="molecule type" value="Genomic_DNA"/>
</dbReference>
<accession>A0A4Z0GQZ3</accession>